<dbReference type="Gene3D" id="2.30.110.10">
    <property type="entry name" value="Electron Transport, Fmn-binding Protein, Chain A"/>
    <property type="match status" value="1"/>
</dbReference>
<comment type="caution">
    <text evidence="3">The sequence shown here is derived from an EMBL/GenBank/DDBJ whole genome shotgun (WGS) entry which is preliminary data.</text>
</comment>
<dbReference type="SUPFAM" id="SSF50475">
    <property type="entry name" value="FMN-binding split barrel"/>
    <property type="match status" value="1"/>
</dbReference>
<keyword evidence="1" id="KW-0560">Oxidoreductase</keyword>
<organism evidence="3 4">
    <name type="scientific">Terrihabitans rhizophilus</name>
    <dbReference type="NCBI Taxonomy" id="3092662"/>
    <lineage>
        <taxon>Bacteria</taxon>
        <taxon>Pseudomonadati</taxon>
        <taxon>Pseudomonadota</taxon>
        <taxon>Alphaproteobacteria</taxon>
        <taxon>Hyphomicrobiales</taxon>
        <taxon>Terrihabitans</taxon>
    </lineage>
</organism>
<evidence type="ECO:0000256" key="1">
    <source>
        <dbReference type="ARBA" id="ARBA00023002"/>
    </source>
</evidence>
<sequence length="180" mass="19654">MKVRTQMHEDTMSDPDLFKRGMRRLAAGVSVITTLDDGRPAGFVATAVTSVCADPAPSLLICVNRSASCHAVIHKSGIFCVNVLGEGDVEIANLFSSREHRHRRFTDCDWEALETGAPALTGALASFDCRVSEKMEVESHTVFLGRVATIKLWEREVHPLLYVDGHFDSLRSVALAKSAA</sequence>
<reference evidence="3 4" key="1">
    <citation type="submission" date="2023-11" db="EMBL/GenBank/DDBJ databases">
        <authorList>
            <person name="Bao R."/>
        </authorList>
    </citation>
    <scope>NUCLEOTIDE SEQUENCE [LARGE SCALE GENOMIC DNA]</scope>
    <source>
        <strain evidence="3 4">PJ23</strain>
    </source>
</reference>
<gene>
    <name evidence="3" type="ORF">SCD90_02020</name>
</gene>
<protein>
    <submittedName>
        <fullName evidence="3">Flavin reductase family protein</fullName>
    </submittedName>
</protein>
<name>A0ABU4RJ17_9HYPH</name>
<feature type="domain" description="Flavin reductase like" evidence="2">
    <location>
        <begin position="22"/>
        <end position="169"/>
    </location>
</feature>
<dbReference type="InterPro" id="IPR012349">
    <property type="entry name" value="Split_barrel_FMN-bd"/>
</dbReference>
<keyword evidence="4" id="KW-1185">Reference proteome</keyword>
<evidence type="ECO:0000259" key="2">
    <source>
        <dbReference type="SMART" id="SM00903"/>
    </source>
</evidence>
<dbReference type="Proteomes" id="UP001274321">
    <property type="component" value="Unassembled WGS sequence"/>
</dbReference>
<evidence type="ECO:0000313" key="4">
    <source>
        <dbReference type="Proteomes" id="UP001274321"/>
    </source>
</evidence>
<dbReference type="PANTHER" id="PTHR30466">
    <property type="entry name" value="FLAVIN REDUCTASE"/>
    <property type="match status" value="1"/>
</dbReference>
<dbReference type="Pfam" id="PF01613">
    <property type="entry name" value="Flavin_Reduct"/>
    <property type="match status" value="1"/>
</dbReference>
<proteinExistence type="predicted"/>
<evidence type="ECO:0000313" key="3">
    <source>
        <dbReference type="EMBL" id="MDX6804829.1"/>
    </source>
</evidence>
<dbReference type="InterPro" id="IPR050268">
    <property type="entry name" value="NADH-dep_flavin_reductase"/>
</dbReference>
<dbReference type="InterPro" id="IPR002563">
    <property type="entry name" value="Flavin_Rdtase-like_dom"/>
</dbReference>
<dbReference type="EMBL" id="JAXAFJ010000001">
    <property type="protein sequence ID" value="MDX6804829.1"/>
    <property type="molecule type" value="Genomic_DNA"/>
</dbReference>
<dbReference type="PANTHER" id="PTHR30466:SF1">
    <property type="entry name" value="FMN REDUCTASE (NADH) RUTF"/>
    <property type="match status" value="1"/>
</dbReference>
<accession>A0ABU4RJ17</accession>
<dbReference type="SMART" id="SM00903">
    <property type="entry name" value="Flavin_Reduct"/>
    <property type="match status" value="1"/>
</dbReference>